<dbReference type="eggNOG" id="COG0030">
    <property type="taxonomic scope" value="Bacteria"/>
</dbReference>
<evidence type="ECO:0000256" key="3">
    <source>
        <dbReference type="ARBA" id="ARBA00022603"/>
    </source>
</evidence>
<reference evidence="10 11" key="1">
    <citation type="journal article" date="2012" name="J. Bacteriol.">
        <title>Complete genome sequences of Methylophaga sp. strain JAM1 and Methylophaga sp. strain JAM7.</title>
        <authorList>
            <person name="Villeneuve C."/>
            <person name="Martineau C."/>
            <person name="Mauffrey F."/>
            <person name="Villemur R."/>
        </authorList>
    </citation>
    <scope>NUCLEOTIDE SEQUENCE [LARGE SCALE GENOMIC DNA]</scope>
    <source>
        <strain evidence="10 11">JAM7</strain>
    </source>
</reference>
<keyword evidence="5 7" id="KW-0949">S-adenosyl-L-methionine</keyword>
<dbReference type="InterPro" id="IPR020598">
    <property type="entry name" value="rRNA_Ade_methylase_Trfase_N"/>
</dbReference>
<accession>I1YL40</accession>
<name>I1YL40_METFJ</name>
<dbReference type="EC" id="2.1.1.182" evidence="7"/>
<evidence type="ECO:0000313" key="11">
    <source>
        <dbReference type="Proteomes" id="UP000009145"/>
    </source>
</evidence>
<dbReference type="SUPFAM" id="SSF53335">
    <property type="entry name" value="S-adenosyl-L-methionine-dependent methyltransferases"/>
    <property type="match status" value="1"/>
</dbReference>
<dbReference type="GO" id="GO:0005829">
    <property type="term" value="C:cytosol"/>
    <property type="evidence" value="ECO:0007669"/>
    <property type="project" value="TreeGrafter"/>
</dbReference>
<proteinExistence type="inferred from homology"/>
<dbReference type="STRING" id="754477.Q7C_2510"/>
<keyword evidence="6 7" id="KW-0694">RNA-binding</keyword>
<dbReference type="PROSITE" id="PS01131">
    <property type="entry name" value="RRNA_A_DIMETH"/>
    <property type="match status" value="1"/>
</dbReference>
<dbReference type="PANTHER" id="PTHR11727:SF7">
    <property type="entry name" value="DIMETHYLADENOSINE TRANSFERASE-RELATED"/>
    <property type="match status" value="1"/>
</dbReference>
<keyword evidence="4 7" id="KW-0808">Transferase</keyword>
<feature type="binding site" evidence="7 8">
    <location>
        <position position="17"/>
    </location>
    <ligand>
        <name>S-adenosyl-L-methionine</name>
        <dbReference type="ChEBI" id="CHEBI:59789"/>
    </ligand>
</feature>
<dbReference type="InterPro" id="IPR029063">
    <property type="entry name" value="SAM-dependent_MTases_sf"/>
</dbReference>
<keyword evidence="3 7" id="KW-0489">Methyltransferase</keyword>
<keyword evidence="2 7" id="KW-0698">rRNA processing</keyword>
<organism evidence="10 11">
    <name type="scientific">Methylophaga frappieri (strain ATCC BAA-2434 / DSM 25690 / JAM7)</name>
    <dbReference type="NCBI Taxonomy" id="754477"/>
    <lineage>
        <taxon>Bacteria</taxon>
        <taxon>Pseudomonadati</taxon>
        <taxon>Pseudomonadota</taxon>
        <taxon>Gammaproteobacteria</taxon>
        <taxon>Thiotrichales</taxon>
        <taxon>Piscirickettsiaceae</taxon>
        <taxon>Methylophaga</taxon>
    </lineage>
</organism>
<dbReference type="PROSITE" id="PS51689">
    <property type="entry name" value="SAM_RNA_A_N6_MT"/>
    <property type="match status" value="1"/>
</dbReference>
<dbReference type="InterPro" id="IPR023165">
    <property type="entry name" value="rRNA_Ade_diMease-like_C"/>
</dbReference>
<comment type="similarity">
    <text evidence="7">Belongs to the class I-like SAM-binding methyltransferase superfamily. rRNA adenine N(6)-methyltransferase family. RsmA subfamily.</text>
</comment>
<evidence type="ECO:0000259" key="9">
    <source>
        <dbReference type="SMART" id="SM00650"/>
    </source>
</evidence>
<feature type="domain" description="Ribosomal RNA adenine methylase transferase N-terminal" evidence="9">
    <location>
        <begin position="22"/>
        <end position="194"/>
    </location>
</feature>
<dbReference type="GO" id="GO:0003723">
    <property type="term" value="F:RNA binding"/>
    <property type="evidence" value="ECO:0007669"/>
    <property type="project" value="UniProtKB-UniRule"/>
</dbReference>
<dbReference type="KEGG" id="mec:Q7C_2510"/>
<keyword evidence="1 7" id="KW-0963">Cytoplasm</keyword>
<keyword evidence="11" id="KW-1185">Reference proteome</keyword>
<comment type="function">
    <text evidence="7">Specifically dimethylates two adjacent adenosines (A1518 and A1519) in the loop of a conserved hairpin near the 3'-end of 16S rRNA in the 30S particle. May play a critical role in biogenesis of 30S subunits.</text>
</comment>
<dbReference type="Pfam" id="PF00398">
    <property type="entry name" value="RrnaAD"/>
    <property type="match status" value="1"/>
</dbReference>
<gene>
    <name evidence="7" type="primary">rsmA</name>
    <name evidence="7" type="synonym">ksgA</name>
    <name evidence="10" type="ordered locus">Q7C_2510</name>
</gene>
<dbReference type="InterPro" id="IPR001737">
    <property type="entry name" value="KsgA/Erm"/>
</dbReference>
<evidence type="ECO:0000256" key="2">
    <source>
        <dbReference type="ARBA" id="ARBA00022552"/>
    </source>
</evidence>
<evidence type="ECO:0000313" key="10">
    <source>
        <dbReference type="EMBL" id="AFJ03633.1"/>
    </source>
</evidence>
<feature type="binding site" evidence="7 8">
    <location>
        <position position="15"/>
    </location>
    <ligand>
        <name>S-adenosyl-L-methionine</name>
        <dbReference type="ChEBI" id="CHEBI:59789"/>
    </ligand>
</feature>
<feature type="binding site" evidence="7 8">
    <location>
        <position position="88"/>
    </location>
    <ligand>
        <name>S-adenosyl-L-methionine</name>
        <dbReference type="ChEBI" id="CHEBI:59789"/>
    </ligand>
</feature>
<dbReference type="HAMAP" id="MF_00607">
    <property type="entry name" value="16SrRNA_methyltr_A"/>
    <property type="match status" value="1"/>
</dbReference>
<comment type="subcellular location">
    <subcellularLocation>
        <location evidence="7">Cytoplasm</location>
    </subcellularLocation>
</comment>
<evidence type="ECO:0000256" key="5">
    <source>
        <dbReference type="ARBA" id="ARBA00022691"/>
    </source>
</evidence>
<dbReference type="Gene3D" id="1.10.8.100">
    <property type="entry name" value="Ribosomal RNA adenine dimethylase-like, domain 2"/>
    <property type="match status" value="1"/>
</dbReference>
<dbReference type="InterPro" id="IPR020596">
    <property type="entry name" value="rRNA_Ade_Mease_Trfase_CS"/>
</dbReference>
<feature type="binding site" evidence="7 8">
    <location>
        <position position="42"/>
    </location>
    <ligand>
        <name>S-adenosyl-L-methionine</name>
        <dbReference type="ChEBI" id="CHEBI:59789"/>
    </ligand>
</feature>
<dbReference type="HOGENOM" id="CLU_041220_0_1_6"/>
<evidence type="ECO:0000256" key="7">
    <source>
        <dbReference type="HAMAP-Rule" id="MF_00607"/>
    </source>
</evidence>
<evidence type="ECO:0000256" key="6">
    <source>
        <dbReference type="ARBA" id="ARBA00022884"/>
    </source>
</evidence>
<dbReference type="Proteomes" id="UP000009145">
    <property type="component" value="Chromosome"/>
</dbReference>
<dbReference type="RefSeq" id="WP_014705051.1">
    <property type="nucleotide sequence ID" value="NC_017856.1"/>
</dbReference>
<dbReference type="EMBL" id="CP003380">
    <property type="protein sequence ID" value="AFJ03633.1"/>
    <property type="molecule type" value="Genomic_DNA"/>
</dbReference>
<dbReference type="PANTHER" id="PTHR11727">
    <property type="entry name" value="DIMETHYLADENOSINE TRANSFERASE"/>
    <property type="match status" value="1"/>
</dbReference>
<evidence type="ECO:0000256" key="4">
    <source>
        <dbReference type="ARBA" id="ARBA00022679"/>
    </source>
</evidence>
<dbReference type="Gene3D" id="3.40.50.150">
    <property type="entry name" value="Vaccinia Virus protein VP39"/>
    <property type="match status" value="1"/>
</dbReference>
<dbReference type="GO" id="GO:0052908">
    <property type="term" value="F:16S rRNA (adenine(1518)-N(6)/adenine(1519)-N(6))-dimethyltransferase activity"/>
    <property type="evidence" value="ECO:0007669"/>
    <property type="project" value="UniProtKB-EC"/>
</dbReference>
<dbReference type="FunFam" id="1.10.8.100:FF:000001">
    <property type="entry name" value="Ribosomal RNA small subunit methyltransferase A"/>
    <property type="match status" value="1"/>
</dbReference>
<evidence type="ECO:0000256" key="1">
    <source>
        <dbReference type="ARBA" id="ARBA00022490"/>
    </source>
</evidence>
<feature type="binding site" evidence="7 8">
    <location>
        <position position="63"/>
    </location>
    <ligand>
        <name>S-adenosyl-L-methionine</name>
        <dbReference type="ChEBI" id="CHEBI:59789"/>
    </ligand>
</feature>
<sequence>MKPAYPKARKRFGQNFLQDAGIIDAIISAIAPEASQHLVEIGPGRGALTGPLLASGARLDVIELDRDLLPLLTAQYEQESQFRIHQADALKVDFRQLQQNDEKLRVIGNLPYNISTPILFHLLQHADIIEDMCFMLQKEVVERICATPSSKQYGRLSVMIQCQCETAQLLSVPPEAFEPVPKVHSAIVYLRPASHFNLDNKALGALNKLVTQAFSQRRKTIANTLKNIVSQAVFEAAGIEPSQRPETISVSQYVHLQKILAEQEKSTLTP</sequence>
<protein>
    <recommendedName>
        <fullName evidence="7">Ribosomal RNA small subunit methyltransferase A</fullName>
        <ecNumber evidence="7">2.1.1.182</ecNumber>
    </recommendedName>
    <alternativeName>
        <fullName evidence="7">16S rRNA (adenine(1518)-N(6)/adenine(1519)-N(6))-dimethyltransferase</fullName>
    </alternativeName>
    <alternativeName>
        <fullName evidence="7">16S rRNA dimethyladenosine transferase</fullName>
    </alternativeName>
    <alternativeName>
        <fullName evidence="7">16S rRNA dimethylase</fullName>
    </alternativeName>
    <alternativeName>
        <fullName evidence="7">S-adenosylmethionine-6-N', N'-adenosyl(rRNA) dimethyltransferase</fullName>
    </alternativeName>
</protein>
<dbReference type="AlphaFoldDB" id="I1YL40"/>
<dbReference type="SMART" id="SM00650">
    <property type="entry name" value="rADc"/>
    <property type="match status" value="1"/>
</dbReference>
<dbReference type="OrthoDB" id="9814755at2"/>
<dbReference type="InterPro" id="IPR011530">
    <property type="entry name" value="rRNA_adenine_dimethylase"/>
</dbReference>
<feature type="binding site" evidence="7 8">
    <location>
        <position position="109"/>
    </location>
    <ligand>
        <name>S-adenosyl-L-methionine</name>
        <dbReference type="ChEBI" id="CHEBI:59789"/>
    </ligand>
</feature>
<comment type="catalytic activity">
    <reaction evidence="7">
        <text>adenosine(1518)/adenosine(1519) in 16S rRNA + 4 S-adenosyl-L-methionine = N(6)-dimethyladenosine(1518)/N(6)-dimethyladenosine(1519) in 16S rRNA + 4 S-adenosyl-L-homocysteine + 4 H(+)</text>
        <dbReference type="Rhea" id="RHEA:19609"/>
        <dbReference type="Rhea" id="RHEA-COMP:10232"/>
        <dbReference type="Rhea" id="RHEA-COMP:10233"/>
        <dbReference type="ChEBI" id="CHEBI:15378"/>
        <dbReference type="ChEBI" id="CHEBI:57856"/>
        <dbReference type="ChEBI" id="CHEBI:59789"/>
        <dbReference type="ChEBI" id="CHEBI:74411"/>
        <dbReference type="ChEBI" id="CHEBI:74493"/>
        <dbReference type="EC" id="2.1.1.182"/>
    </reaction>
</comment>
<evidence type="ECO:0000256" key="8">
    <source>
        <dbReference type="PROSITE-ProRule" id="PRU01026"/>
    </source>
</evidence>
<dbReference type="PATRIC" id="fig|754477.3.peg.2466"/>
<dbReference type="NCBIfam" id="TIGR00755">
    <property type="entry name" value="ksgA"/>
    <property type="match status" value="1"/>
</dbReference>